<keyword evidence="1" id="KW-0812">Transmembrane</keyword>
<sequence>MILINPVTISLIVIILVFAIVRLCMLNQRPFKQANLDTNSTIPDRSAYLQAVNMINFMIIRLNNGEKTHFTATDAAELEPALTTLLGTSVEARPMTSTNINVYVTLPQQDVQTIKLTLDLPKKERFDRNKKTTIRVDQTVVTSGRQFFAAIRHALHLSD</sequence>
<proteinExistence type="predicted"/>
<dbReference type="Proteomes" id="UP000289996">
    <property type="component" value="Unassembled WGS sequence"/>
</dbReference>
<evidence type="ECO:0000256" key="1">
    <source>
        <dbReference type="SAM" id="Phobius"/>
    </source>
</evidence>
<evidence type="ECO:0000313" key="3">
    <source>
        <dbReference type="Proteomes" id="UP000289996"/>
    </source>
</evidence>
<dbReference type="EMBL" id="UYIG01000122">
    <property type="protein sequence ID" value="VDG28710.1"/>
    <property type="molecule type" value="Genomic_DNA"/>
</dbReference>
<keyword evidence="1" id="KW-0472">Membrane</keyword>
<keyword evidence="1" id="KW-1133">Transmembrane helix</keyword>
<keyword evidence="3" id="KW-1185">Reference proteome</keyword>
<dbReference type="RefSeq" id="WP_130846051.1">
    <property type="nucleotide sequence ID" value="NZ_BJDY01000001.1"/>
</dbReference>
<dbReference type="OrthoDB" id="2292001at2"/>
<evidence type="ECO:0000313" key="2">
    <source>
        <dbReference type="EMBL" id="VDG28710.1"/>
    </source>
</evidence>
<protein>
    <submittedName>
        <fullName evidence="2">Uncharacterized protein</fullName>
    </submittedName>
</protein>
<accession>A0A660E008</accession>
<organism evidence="2 3">
    <name type="scientific">Lactiplantibacillus mudanjiangensis</name>
    <dbReference type="NCBI Taxonomy" id="1296538"/>
    <lineage>
        <taxon>Bacteria</taxon>
        <taxon>Bacillati</taxon>
        <taxon>Bacillota</taxon>
        <taxon>Bacilli</taxon>
        <taxon>Lactobacillales</taxon>
        <taxon>Lactobacillaceae</taxon>
        <taxon>Lactiplantibacillus</taxon>
    </lineage>
</organism>
<name>A0A660E008_9LACO</name>
<feature type="transmembrane region" description="Helical" evidence="1">
    <location>
        <begin position="6"/>
        <end position="25"/>
    </location>
</feature>
<gene>
    <name evidence="2" type="ORF">MUDAN_MDHGFNIF_03120</name>
</gene>
<dbReference type="AlphaFoldDB" id="A0A660E008"/>
<reference evidence="2 3" key="1">
    <citation type="submission" date="2018-11" db="EMBL/GenBank/DDBJ databases">
        <authorList>
            <person name="Wuyts S."/>
        </authorList>
    </citation>
    <scope>NUCLEOTIDE SEQUENCE [LARGE SCALE GENOMIC DNA]</scope>
    <source>
        <strain evidence="2">Lactobacillus mudanjiangensis AMBF249</strain>
    </source>
</reference>